<organism evidence="10 11">
    <name type="scientific">Nesterenkonia salmonea</name>
    <dbReference type="NCBI Taxonomy" id="1804987"/>
    <lineage>
        <taxon>Bacteria</taxon>
        <taxon>Bacillati</taxon>
        <taxon>Actinomycetota</taxon>
        <taxon>Actinomycetes</taxon>
        <taxon>Micrococcales</taxon>
        <taxon>Micrococcaceae</taxon>
        <taxon>Nesterenkonia</taxon>
    </lineage>
</organism>
<comment type="caution">
    <text evidence="10">The sequence shown here is derived from an EMBL/GenBank/DDBJ whole genome shotgun (WGS) entry which is preliminary data.</text>
</comment>
<accession>A0A5R9B8T4</accession>
<dbReference type="Pfam" id="PF00528">
    <property type="entry name" value="BPD_transp_1"/>
    <property type="match status" value="1"/>
</dbReference>
<feature type="transmembrane region" description="Helical" evidence="7">
    <location>
        <begin position="256"/>
        <end position="273"/>
    </location>
</feature>
<keyword evidence="5 7" id="KW-1133">Transmembrane helix</keyword>
<feature type="region of interest" description="Disordered" evidence="8">
    <location>
        <begin position="283"/>
        <end position="318"/>
    </location>
</feature>
<feature type="transmembrane region" description="Helical" evidence="7">
    <location>
        <begin position="145"/>
        <end position="172"/>
    </location>
</feature>
<dbReference type="GO" id="GO:0031460">
    <property type="term" value="P:glycine betaine transport"/>
    <property type="evidence" value="ECO:0007669"/>
    <property type="project" value="TreeGrafter"/>
</dbReference>
<dbReference type="EMBL" id="VAVZ01000032">
    <property type="protein sequence ID" value="TLP94721.1"/>
    <property type="molecule type" value="Genomic_DNA"/>
</dbReference>
<sequence length="318" mass="34251">MIRAEETDGTGIPRLPIGDALERGFDWFEDTFSSVIDWVEIVFETSSEGLADLLTRPDALILTAIFALIAWLMRDWKLALLTIPLMFFIITVDMWEEALETLALVAVAAVIALLIAIPLGILAAKNQVVSNFVRPVMDLMQTMPALVWLIPAMAMFGLGMPSGILATIIFALPPGVRLTELAIRQVDPEVVEAGHAFGSTPTQILFRIQLPLAVKTIMAGVNQVIMLALSMAVFGGFVGAGGLGNEVVRAINQLNLSLGLEAGLCVVMLAVYLDRVTAALGSPEGSTLSRLRRRRHMPQQNQDSAEDTEAGTAATKAD</sequence>
<dbReference type="Proteomes" id="UP000310458">
    <property type="component" value="Unassembled WGS sequence"/>
</dbReference>
<feature type="domain" description="ABC transmembrane type-1" evidence="9">
    <location>
        <begin position="98"/>
        <end position="277"/>
    </location>
</feature>
<keyword evidence="11" id="KW-1185">Reference proteome</keyword>
<keyword evidence="6 7" id="KW-0472">Membrane</keyword>
<dbReference type="Gene3D" id="1.10.3720.10">
    <property type="entry name" value="MetI-like"/>
    <property type="match status" value="1"/>
</dbReference>
<dbReference type="SUPFAM" id="SSF161098">
    <property type="entry name" value="MetI-like"/>
    <property type="match status" value="1"/>
</dbReference>
<dbReference type="PANTHER" id="PTHR47737">
    <property type="entry name" value="GLYCINE BETAINE/PROLINE BETAINE TRANSPORT SYSTEM PERMEASE PROTEIN PROW"/>
    <property type="match status" value="1"/>
</dbReference>
<dbReference type="OrthoDB" id="9815258at2"/>
<dbReference type="PROSITE" id="PS50928">
    <property type="entry name" value="ABC_TM1"/>
    <property type="match status" value="1"/>
</dbReference>
<feature type="transmembrane region" description="Helical" evidence="7">
    <location>
        <begin position="101"/>
        <end position="124"/>
    </location>
</feature>
<dbReference type="PANTHER" id="PTHR47737:SF1">
    <property type="entry name" value="GLYCINE BETAINE_PROLINE BETAINE TRANSPORT SYSTEM PERMEASE PROTEIN PROW"/>
    <property type="match status" value="1"/>
</dbReference>
<evidence type="ECO:0000313" key="11">
    <source>
        <dbReference type="Proteomes" id="UP000310458"/>
    </source>
</evidence>
<keyword evidence="2 7" id="KW-0813">Transport</keyword>
<dbReference type="GO" id="GO:0015226">
    <property type="term" value="F:carnitine transmembrane transporter activity"/>
    <property type="evidence" value="ECO:0007669"/>
    <property type="project" value="TreeGrafter"/>
</dbReference>
<gene>
    <name evidence="10" type="ORF">FEF26_11375</name>
</gene>
<comment type="subcellular location">
    <subcellularLocation>
        <location evidence="7">Cell membrane</location>
        <topology evidence="7">Multi-pass membrane protein</topology>
    </subcellularLocation>
    <subcellularLocation>
        <location evidence="1">Membrane</location>
        <topology evidence="1">Multi-pass membrane protein</topology>
    </subcellularLocation>
</comment>
<evidence type="ECO:0000256" key="6">
    <source>
        <dbReference type="ARBA" id="ARBA00023136"/>
    </source>
</evidence>
<keyword evidence="4 7" id="KW-0812">Transmembrane</keyword>
<evidence type="ECO:0000256" key="7">
    <source>
        <dbReference type="RuleBase" id="RU363032"/>
    </source>
</evidence>
<dbReference type="GO" id="GO:0005275">
    <property type="term" value="F:amine transmembrane transporter activity"/>
    <property type="evidence" value="ECO:0007669"/>
    <property type="project" value="TreeGrafter"/>
</dbReference>
<evidence type="ECO:0000256" key="3">
    <source>
        <dbReference type="ARBA" id="ARBA00022475"/>
    </source>
</evidence>
<evidence type="ECO:0000259" key="9">
    <source>
        <dbReference type="PROSITE" id="PS50928"/>
    </source>
</evidence>
<dbReference type="FunFam" id="1.10.3720.10:FF:000001">
    <property type="entry name" value="Glycine betaine ABC transporter, permease"/>
    <property type="match status" value="1"/>
</dbReference>
<dbReference type="AlphaFoldDB" id="A0A5R9B8T4"/>
<feature type="transmembrane region" description="Helical" evidence="7">
    <location>
        <begin position="78"/>
        <end position="95"/>
    </location>
</feature>
<evidence type="ECO:0000256" key="8">
    <source>
        <dbReference type="SAM" id="MobiDB-lite"/>
    </source>
</evidence>
<comment type="similarity">
    <text evidence="7">Belongs to the binding-protein-dependent transport system permease family.</text>
</comment>
<reference evidence="10 11" key="1">
    <citation type="submission" date="2019-05" db="EMBL/GenBank/DDBJ databases">
        <title>Nesterenkonia sp. GY074 isolated from the Southern Atlantic Ocean.</title>
        <authorList>
            <person name="Zhang G."/>
        </authorList>
    </citation>
    <scope>NUCLEOTIDE SEQUENCE [LARGE SCALE GENOMIC DNA]</scope>
    <source>
        <strain evidence="10 11">GY074</strain>
    </source>
</reference>
<dbReference type="CDD" id="cd06261">
    <property type="entry name" value="TM_PBP2"/>
    <property type="match status" value="1"/>
</dbReference>
<evidence type="ECO:0000256" key="5">
    <source>
        <dbReference type="ARBA" id="ARBA00022989"/>
    </source>
</evidence>
<evidence type="ECO:0000256" key="1">
    <source>
        <dbReference type="ARBA" id="ARBA00004141"/>
    </source>
</evidence>
<dbReference type="InterPro" id="IPR000515">
    <property type="entry name" value="MetI-like"/>
</dbReference>
<dbReference type="InterPro" id="IPR035906">
    <property type="entry name" value="MetI-like_sf"/>
</dbReference>
<proteinExistence type="inferred from homology"/>
<evidence type="ECO:0000313" key="10">
    <source>
        <dbReference type="EMBL" id="TLP94721.1"/>
    </source>
</evidence>
<protein>
    <submittedName>
        <fullName evidence="10">ABC transporter permease subunit</fullName>
    </submittedName>
</protein>
<name>A0A5R9B8T4_9MICC</name>
<dbReference type="RefSeq" id="WP_138253658.1">
    <property type="nucleotide sequence ID" value="NZ_VAVZ01000032.1"/>
</dbReference>
<evidence type="ECO:0000256" key="4">
    <source>
        <dbReference type="ARBA" id="ARBA00022692"/>
    </source>
</evidence>
<evidence type="ECO:0000256" key="2">
    <source>
        <dbReference type="ARBA" id="ARBA00022448"/>
    </source>
</evidence>
<feature type="transmembrane region" description="Helical" evidence="7">
    <location>
        <begin position="224"/>
        <end position="244"/>
    </location>
</feature>
<keyword evidence="3" id="KW-1003">Cell membrane</keyword>
<dbReference type="GO" id="GO:0043190">
    <property type="term" value="C:ATP-binding cassette (ABC) transporter complex"/>
    <property type="evidence" value="ECO:0007669"/>
    <property type="project" value="TreeGrafter"/>
</dbReference>
<dbReference type="GO" id="GO:0015871">
    <property type="term" value="P:choline transport"/>
    <property type="evidence" value="ECO:0007669"/>
    <property type="project" value="TreeGrafter"/>
</dbReference>